<dbReference type="InterPro" id="IPR038987">
    <property type="entry name" value="MoeA-like"/>
</dbReference>
<comment type="pathway">
    <text evidence="2">Cofactor biosynthesis; molybdopterin biosynthesis.</text>
</comment>
<comment type="function">
    <text evidence="8">Transfers a GMP moiety from GTP to Mo-molybdopterin (Mo-MPT) cofactor (Moco or molybdenum cofactor) to form Mo-molybdopterin guanine dinucleotide (Mo-MGD) cofactor.</text>
</comment>
<dbReference type="GO" id="GO:0061603">
    <property type="term" value="F:molybdenum cofactor guanylyltransferase activity"/>
    <property type="evidence" value="ECO:0007669"/>
    <property type="project" value="UniProtKB-EC"/>
</dbReference>
<dbReference type="InterPro" id="IPR025877">
    <property type="entry name" value="MobA-like_NTP_Trfase"/>
</dbReference>
<evidence type="ECO:0000256" key="1">
    <source>
        <dbReference type="ARBA" id="ARBA00002901"/>
    </source>
</evidence>
<dbReference type="InterPro" id="IPR036425">
    <property type="entry name" value="MoaB/Mog-like_dom_sf"/>
</dbReference>
<name>A0A5D0RHL0_9RHOB</name>
<protein>
    <recommendedName>
        <fullName evidence="8">Molybdenum cofactor guanylyltransferase</fullName>
        <shortName evidence="8">MoCo guanylyltransferase</shortName>
        <ecNumber evidence="8">2.7.7.77</ecNumber>
    </recommendedName>
    <alternativeName>
        <fullName evidence="8">GTP:molybdopterin guanylyltransferase</fullName>
    </alternativeName>
    <alternativeName>
        <fullName evidence="8">Mo-MPT guanylyltransferase</fullName>
    </alternativeName>
    <alternativeName>
        <fullName evidence="8">Molybdopterin guanylyltransferase</fullName>
    </alternativeName>
    <alternativeName>
        <fullName evidence="8">Molybdopterin-guanine dinucleotide synthase</fullName>
        <shortName evidence="8">MGD synthase</shortName>
    </alternativeName>
</protein>
<evidence type="ECO:0000256" key="3">
    <source>
        <dbReference type="ARBA" id="ARBA00010763"/>
    </source>
</evidence>
<evidence type="ECO:0000256" key="5">
    <source>
        <dbReference type="ARBA" id="ARBA00023134"/>
    </source>
</evidence>
<dbReference type="CDD" id="cd02503">
    <property type="entry name" value="MobA"/>
    <property type="match status" value="1"/>
</dbReference>
<dbReference type="PANTHER" id="PTHR10192:SF5">
    <property type="entry name" value="GEPHYRIN"/>
    <property type="match status" value="1"/>
</dbReference>
<dbReference type="AlphaFoldDB" id="A0A5D0RHL0"/>
<dbReference type="NCBIfam" id="TIGR00177">
    <property type="entry name" value="molyb_syn"/>
    <property type="match status" value="1"/>
</dbReference>
<dbReference type="InterPro" id="IPR013482">
    <property type="entry name" value="Molybde_CF_guanTrfase"/>
</dbReference>
<feature type="domain" description="MoaB/Mog" evidence="9">
    <location>
        <begin position="410"/>
        <end position="547"/>
    </location>
</feature>
<comment type="function">
    <text evidence="1">Catalyzes the insertion of molybdate into adenylated molybdopterin with the concomitant release of AMP.</text>
</comment>
<dbReference type="Gene3D" id="2.170.190.11">
    <property type="entry name" value="Molybdopterin biosynthesis moea protein, domain 3"/>
    <property type="match status" value="1"/>
</dbReference>
<dbReference type="Gene3D" id="2.40.340.10">
    <property type="entry name" value="MoeA, C-terminal, domain IV"/>
    <property type="match status" value="1"/>
</dbReference>
<comment type="similarity">
    <text evidence="3">Belongs to the MoeA family.</text>
</comment>
<comment type="subunit">
    <text evidence="8">Monomer.</text>
</comment>
<feature type="binding site" evidence="8">
    <location>
        <position position="118"/>
    </location>
    <ligand>
        <name>GTP</name>
        <dbReference type="ChEBI" id="CHEBI:37565"/>
    </ligand>
</feature>
<dbReference type="PANTHER" id="PTHR10192">
    <property type="entry name" value="MOLYBDOPTERIN BIOSYNTHESIS PROTEIN"/>
    <property type="match status" value="1"/>
</dbReference>
<accession>A0A5D0RHL0</accession>
<dbReference type="Pfam" id="PF03454">
    <property type="entry name" value="MoeA_C"/>
    <property type="match status" value="1"/>
</dbReference>
<dbReference type="SUPFAM" id="SSF63867">
    <property type="entry name" value="MoeA C-terminal domain-like"/>
    <property type="match status" value="1"/>
</dbReference>
<comment type="domain">
    <text evidence="8">The N-terminal domain determines nucleotide recognition and specific binding, while the C-terminal domain determines the specific binding to the target protein.</text>
</comment>
<keyword evidence="8 10" id="KW-0808">Transferase</keyword>
<evidence type="ECO:0000256" key="7">
    <source>
        <dbReference type="ARBA" id="ARBA00047317"/>
    </source>
</evidence>
<dbReference type="EMBL" id="VSIY01000014">
    <property type="protein sequence ID" value="TYB79974.1"/>
    <property type="molecule type" value="Genomic_DNA"/>
</dbReference>
<dbReference type="InterPro" id="IPR036135">
    <property type="entry name" value="MoeA_linker/N_sf"/>
</dbReference>
<dbReference type="Gene3D" id="3.90.105.10">
    <property type="entry name" value="Molybdopterin biosynthesis moea protein, domain 2"/>
    <property type="match status" value="1"/>
</dbReference>
<dbReference type="GO" id="GO:0005829">
    <property type="term" value="C:cytosol"/>
    <property type="evidence" value="ECO:0007669"/>
    <property type="project" value="TreeGrafter"/>
</dbReference>
<comment type="cofactor">
    <cofactor evidence="8">
        <name>Mg(2+)</name>
        <dbReference type="ChEBI" id="CHEBI:18420"/>
    </cofactor>
</comment>
<dbReference type="NCBIfam" id="TIGR02665">
    <property type="entry name" value="molyb_mobA"/>
    <property type="match status" value="1"/>
</dbReference>
<feature type="binding site" evidence="8">
    <location>
        <position position="67"/>
    </location>
    <ligand>
        <name>GTP</name>
        <dbReference type="ChEBI" id="CHEBI:37565"/>
    </ligand>
</feature>
<comment type="catalytic activity">
    <reaction evidence="7">
        <text>adenylyl-molybdopterin + molybdate = Mo-molybdopterin + AMP + H(+)</text>
        <dbReference type="Rhea" id="RHEA:35047"/>
        <dbReference type="ChEBI" id="CHEBI:15378"/>
        <dbReference type="ChEBI" id="CHEBI:36264"/>
        <dbReference type="ChEBI" id="CHEBI:62727"/>
        <dbReference type="ChEBI" id="CHEBI:71302"/>
        <dbReference type="ChEBI" id="CHEBI:456215"/>
        <dbReference type="EC" id="2.10.1.1"/>
    </reaction>
</comment>
<dbReference type="CDD" id="cd00887">
    <property type="entry name" value="MoeA"/>
    <property type="match status" value="1"/>
</dbReference>
<evidence type="ECO:0000256" key="6">
    <source>
        <dbReference type="ARBA" id="ARBA00023150"/>
    </source>
</evidence>
<evidence type="ECO:0000313" key="10">
    <source>
        <dbReference type="EMBL" id="TYB79974.1"/>
    </source>
</evidence>
<evidence type="ECO:0000256" key="8">
    <source>
        <dbReference type="HAMAP-Rule" id="MF_00316"/>
    </source>
</evidence>
<evidence type="ECO:0000256" key="4">
    <source>
        <dbReference type="ARBA" id="ARBA00022842"/>
    </source>
</evidence>
<organism evidence="10 11">
    <name type="scientific">Maritimibacter fusiformis</name>
    <dbReference type="NCBI Taxonomy" id="2603819"/>
    <lineage>
        <taxon>Bacteria</taxon>
        <taxon>Pseudomonadati</taxon>
        <taxon>Pseudomonadota</taxon>
        <taxon>Alphaproteobacteria</taxon>
        <taxon>Rhodobacterales</taxon>
        <taxon>Roseobacteraceae</taxon>
        <taxon>Maritimibacter</taxon>
    </lineage>
</organism>
<proteinExistence type="inferred from homology"/>
<feature type="binding site" evidence="8">
    <location>
        <begin position="26"/>
        <end position="28"/>
    </location>
    <ligand>
        <name>GTP</name>
        <dbReference type="ChEBI" id="CHEBI:37565"/>
    </ligand>
</feature>
<dbReference type="InterPro" id="IPR029044">
    <property type="entry name" value="Nucleotide-diphossugar_trans"/>
</dbReference>
<dbReference type="InterPro" id="IPR005110">
    <property type="entry name" value="MoeA_linker/N"/>
</dbReference>
<feature type="binding site" evidence="8">
    <location>
        <position position="85"/>
    </location>
    <ligand>
        <name>GTP</name>
        <dbReference type="ChEBI" id="CHEBI:37565"/>
    </ligand>
</feature>
<gene>
    <name evidence="8 10" type="primary">mobA</name>
    <name evidence="10" type="ORF">FVF75_14140</name>
</gene>
<reference evidence="10 11" key="1">
    <citation type="submission" date="2019-08" db="EMBL/GenBank/DDBJ databases">
        <title>Identification of a novel species of the genus Boseongicola.</title>
        <authorList>
            <person name="Zhang X.-Q."/>
        </authorList>
    </citation>
    <scope>NUCLEOTIDE SEQUENCE [LARGE SCALE GENOMIC DNA]</scope>
    <source>
        <strain evidence="10 11">HY14</strain>
    </source>
</reference>
<keyword evidence="11" id="KW-1185">Reference proteome</keyword>
<sequence>MTHADRTDPGRALPGGAMKQPFGVILAGGQARRMGGGDKALLQLGGQTLLAHVAERLEPQVARLALNANGDPARFGPLDFDIVPDSVAGQSGPLAGVLAGLDWAAALGADHVVTVAADTPFFPCDLVPRLVLAAETEGQPIALARSPEGIHPTFGLWPVALREALRQALADGTRKLRAWAAEQGAAFADFPAQTPDAFFNINTPDDLAAARAHLAPADAATPLAADCFAEPEAQGLASVAEAQARLRASLHPVTGIETVGLAEAAGRILARDVTARRANPPATNSAMDGYAFAHASLSGAPLKLTEGRSAAGAPFAGTVPPGHALRIFTGALLPVGTDTVVMQENTTAEGGHLTLTAAPAPRANTRPTGEDVAEGASVLAATRRLGPREVGLLAAVGVAKVAVRQRLRVGVLSTGDELVAPDTDATPGQTFDANRPMLIGMAAGWGHAVTDLGHVPDDRAALRARLDEASAGLDAILTSGGASVGDEDHVSALLREAGQVAQWRVALKPGKPLLLSQWRRVPVFGLPGNSVSAFTTACLFVHPALSLMAGGAWSEPRGLTLPAGFTLSKRAGRRAFLRARMRADGTVETFRSDSSGMISGLAWADGFVELPEAACEIAPGDPVRYLPFTEFGLSA</sequence>
<dbReference type="GO" id="GO:0006777">
    <property type="term" value="P:Mo-molybdopterin cofactor biosynthetic process"/>
    <property type="evidence" value="ECO:0007669"/>
    <property type="project" value="UniProtKB-KW"/>
</dbReference>
<dbReference type="Proteomes" id="UP000322080">
    <property type="component" value="Unassembled WGS sequence"/>
</dbReference>
<keyword evidence="6 8" id="KW-0501">Molybdenum cofactor biosynthesis</keyword>
<evidence type="ECO:0000313" key="11">
    <source>
        <dbReference type="Proteomes" id="UP000322080"/>
    </source>
</evidence>
<evidence type="ECO:0000259" key="9">
    <source>
        <dbReference type="SMART" id="SM00852"/>
    </source>
</evidence>
<dbReference type="Pfam" id="PF00994">
    <property type="entry name" value="MoCF_biosynth"/>
    <property type="match status" value="1"/>
</dbReference>
<dbReference type="InterPro" id="IPR036688">
    <property type="entry name" value="MoeA_C_domain_IV_sf"/>
</dbReference>
<dbReference type="EC" id="2.7.7.77" evidence="8"/>
<dbReference type="Gene3D" id="3.40.980.10">
    <property type="entry name" value="MoaB/Mog-like domain"/>
    <property type="match status" value="1"/>
</dbReference>
<dbReference type="GO" id="GO:0005525">
    <property type="term" value="F:GTP binding"/>
    <property type="evidence" value="ECO:0007669"/>
    <property type="project" value="UniProtKB-UniRule"/>
</dbReference>
<dbReference type="GO" id="GO:0061599">
    <property type="term" value="F:molybdopterin molybdotransferase activity"/>
    <property type="evidence" value="ECO:0007669"/>
    <property type="project" value="UniProtKB-EC"/>
</dbReference>
<keyword evidence="8" id="KW-0547">Nucleotide-binding</keyword>
<dbReference type="SMART" id="SM00852">
    <property type="entry name" value="MoCF_biosynth"/>
    <property type="match status" value="1"/>
</dbReference>
<keyword evidence="8" id="KW-0479">Metal-binding</keyword>
<dbReference type="HAMAP" id="MF_00316">
    <property type="entry name" value="MobA"/>
    <property type="match status" value="1"/>
</dbReference>
<keyword evidence="5 8" id="KW-0342">GTP-binding</keyword>
<feature type="binding site" evidence="8">
    <location>
        <position position="39"/>
    </location>
    <ligand>
        <name>GTP</name>
        <dbReference type="ChEBI" id="CHEBI:37565"/>
    </ligand>
</feature>
<dbReference type="InterPro" id="IPR001453">
    <property type="entry name" value="MoaB/Mog_dom"/>
</dbReference>
<dbReference type="Pfam" id="PF12804">
    <property type="entry name" value="NTP_transf_3"/>
    <property type="match status" value="1"/>
</dbReference>
<dbReference type="NCBIfam" id="NF045515">
    <property type="entry name" value="Glp_gephyrin"/>
    <property type="match status" value="1"/>
</dbReference>
<keyword evidence="10" id="KW-0548">Nucleotidyltransferase</keyword>
<dbReference type="Pfam" id="PF03453">
    <property type="entry name" value="MoeA_N"/>
    <property type="match status" value="1"/>
</dbReference>
<feature type="binding site" evidence="8">
    <location>
        <position position="118"/>
    </location>
    <ligand>
        <name>Mg(2+)</name>
        <dbReference type="ChEBI" id="CHEBI:18420"/>
    </ligand>
</feature>
<evidence type="ECO:0000256" key="2">
    <source>
        <dbReference type="ARBA" id="ARBA00005046"/>
    </source>
</evidence>
<dbReference type="SUPFAM" id="SSF53218">
    <property type="entry name" value="Molybdenum cofactor biosynthesis proteins"/>
    <property type="match status" value="1"/>
</dbReference>
<dbReference type="Gene3D" id="3.90.550.10">
    <property type="entry name" value="Spore Coat Polysaccharide Biosynthesis Protein SpsA, Chain A"/>
    <property type="match status" value="1"/>
</dbReference>
<dbReference type="GO" id="GO:0046872">
    <property type="term" value="F:metal ion binding"/>
    <property type="evidence" value="ECO:0007669"/>
    <property type="project" value="UniProtKB-KW"/>
</dbReference>
<comment type="caution">
    <text evidence="10">The sequence shown here is derived from an EMBL/GenBank/DDBJ whole genome shotgun (WGS) entry which is preliminary data.</text>
</comment>
<dbReference type="SUPFAM" id="SSF63882">
    <property type="entry name" value="MoeA N-terminal region -like"/>
    <property type="match status" value="1"/>
</dbReference>
<dbReference type="InterPro" id="IPR005111">
    <property type="entry name" value="MoeA_C_domain_IV"/>
</dbReference>
<keyword evidence="4 8" id="KW-0460">Magnesium</keyword>
<comment type="similarity">
    <text evidence="8">Belongs to the MobA family.</text>
</comment>
<dbReference type="SUPFAM" id="SSF53448">
    <property type="entry name" value="Nucleotide-diphospho-sugar transferases"/>
    <property type="match status" value="1"/>
</dbReference>
<keyword evidence="8" id="KW-0963">Cytoplasm</keyword>
<comment type="catalytic activity">
    <reaction evidence="8">
        <text>Mo-molybdopterin + GTP + H(+) = Mo-molybdopterin guanine dinucleotide + diphosphate</text>
        <dbReference type="Rhea" id="RHEA:34243"/>
        <dbReference type="ChEBI" id="CHEBI:15378"/>
        <dbReference type="ChEBI" id="CHEBI:33019"/>
        <dbReference type="ChEBI" id="CHEBI:37565"/>
        <dbReference type="ChEBI" id="CHEBI:71302"/>
        <dbReference type="ChEBI" id="CHEBI:71310"/>
        <dbReference type="EC" id="2.7.7.77"/>
    </reaction>
</comment>
<dbReference type="UniPathway" id="UPA00344"/>
<comment type="subcellular location">
    <subcellularLocation>
        <location evidence="8">Cytoplasm</location>
    </subcellularLocation>
</comment>